<feature type="region of interest" description="Disordered" evidence="1">
    <location>
        <begin position="29"/>
        <end position="59"/>
    </location>
</feature>
<protein>
    <submittedName>
        <fullName evidence="2">Uncharacterized protein</fullName>
    </submittedName>
</protein>
<dbReference type="RefSeq" id="WP_252740456.1">
    <property type="nucleotide sequence ID" value="NZ_JAMXIB010000002.1"/>
</dbReference>
<evidence type="ECO:0000313" key="3">
    <source>
        <dbReference type="Proteomes" id="UP001206312"/>
    </source>
</evidence>
<evidence type="ECO:0000256" key="1">
    <source>
        <dbReference type="SAM" id="MobiDB-lite"/>
    </source>
</evidence>
<evidence type="ECO:0000313" key="2">
    <source>
        <dbReference type="EMBL" id="MCO5724085.1"/>
    </source>
</evidence>
<dbReference type="Proteomes" id="UP001206312">
    <property type="component" value="Unassembled WGS sequence"/>
</dbReference>
<keyword evidence="3" id="KW-1185">Reference proteome</keyword>
<gene>
    <name evidence="2" type="ORF">NG653_04400</name>
</gene>
<reference evidence="2 3" key="1">
    <citation type="submission" date="2022-06" db="EMBL/GenBank/DDBJ databases">
        <authorList>
            <person name="Xuan X."/>
        </authorList>
    </citation>
    <scope>NUCLEOTIDE SEQUENCE [LARGE SCALE GENOMIC DNA]</scope>
    <source>
        <strain evidence="2 3">2V75</strain>
    </source>
</reference>
<dbReference type="EMBL" id="JAMXIB010000002">
    <property type="protein sequence ID" value="MCO5724085.1"/>
    <property type="molecule type" value="Genomic_DNA"/>
</dbReference>
<name>A0ABT1AWX0_9FLAO</name>
<comment type="caution">
    <text evidence="2">The sequence shown here is derived from an EMBL/GenBank/DDBJ whole genome shotgun (WGS) entry which is preliminary data.</text>
</comment>
<accession>A0ABT1AWX0</accession>
<sequence length="59" mass="6534">MLLFLGILAFLLLINILLLVFSNSLRWTPAKKGPESRSEAPGPQVYSIGNLDSKYQEAV</sequence>
<organism evidence="2 3">
    <name type="scientific">Robiginitalea marina</name>
    <dbReference type="NCBI Taxonomy" id="2954105"/>
    <lineage>
        <taxon>Bacteria</taxon>
        <taxon>Pseudomonadati</taxon>
        <taxon>Bacteroidota</taxon>
        <taxon>Flavobacteriia</taxon>
        <taxon>Flavobacteriales</taxon>
        <taxon>Flavobacteriaceae</taxon>
        <taxon>Robiginitalea</taxon>
    </lineage>
</organism>
<proteinExistence type="predicted"/>